<reference evidence="13 14" key="1">
    <citation type="submission" date="2023-10" db="EMBL/GenBank/DDBJ databases">
        <authorList>
            <person name="Maclean D."/>
            <person name="Macfadyen A."/>
        </authorList>
    </citation>
    <scope>NUCLEOTIDE SEQUENCE [LARGE SCALE GENOMIC DNA]</scope>
</reference>
<keyword evidence="14" id="KW-1185">Reference proteome</keyword>
<comment type="catalytic activity">
    <reaction evidence="11">
        <text>L-lysyl-[protein] + acetyl-CoA = N(6)-acetyl-L-lysyl-[protein] + CoA + H(+)</text>
        <dbReference type="Rhea" id="RHEA:45948"/>
        <dbReference type="Rhea" id="RHEA-COMP:9752"/>
        <dbReference type="Rhea" id="RHEA-COMP:10731"/>
        <dbReference type="ChEBI" id="CHEBI:15378"/>
        <dbReference type="ChEBI" id="CHEBI:29969"/>
        <dbReference type="ChEBI" id="CHEBI:57287"/>
        <dbReference type="ChEBI" id="CHEBI:57288"/>
        <dbReference type="ChEBI" id="CHEBI:61930"/>
        <dbReference type="EC" id="2.3.1.48"/>
    </reaction>
</comment>
<keyword evidence="8" id="KW-0805">Transcription regulation</keyword>
<evidence type="ECO:0000256" key="2">
    <source>
        <dbReference type="ARBA" id="ARBA00013184"/>
    </source>
</evidence>
<evidence type="ECO:0000256" key="11">
    <source>
        <dbReference type="ARBA" id="ARBA00048017"/>
    </source>
</evidence>
<dbReference type="SUPFAM" id="SSF57933">
    <property type="entry name" value="TAZ domain"/>
    <property type="match status" value="1"/>
</dbReference>
<dbReference type="PROSITE" id="PS50134">
    <property type="entry name" value="ZF_TAZ"/>
    <property type="match status" value="1"/>
</dbReference>
<keyword evidence="7" id="KW-0156">Chromatin regulator</keyword>
<keyword evidence="6" id="KW-0862">Zinc</keyword>
<dbReference type="GO" id="GO:0008270">
    <property type="term" value="F:zinc ion binding"/>
    <property type="evidence" value="ECO:0007669"/>
    <property type="project" value="UniProtKB-KW"/>
</dbReference>
<dbReference type="GO" id="GO:0000123">
    <property type="term" value="C:histone acetyltransferase complex"/>
    <property type="evidence" value="ECO:0007669"/>
    <property type="project" value="TreeGrafter"/>
</dbReference>
<evidence type="ECO:0000256" key="5">
    <source>
        <dbReference type="ARBA" id="ARBA00022771"/>
    </source>
</evidence>
<sequence length="163" mass="17791">MEGGLVALQAMTGRAQKEEYVAKQPHWLLFLRHGSKCQAPEGQCTYGDSCMNAKELWRHILTCADPHCQYPRCLASRELLKHHLKCTASACPVCPPVKQHIQMQRMAAHGKQESVLAGAAGGIPESPIICEAQLELCLCSGFHRPCVSHGLIGPLQALRVSSP</sequence>
<evidence type="ECO:0000313" key="13">
    <source>
        <dbReference type="EMBL" id="CAK0782101.1"/>
    </source>
</evidence>
<dbReference type="InterPro" id="IPR013178">
    <property type="entry name" value="Histone_AcTrfase_Rtt109/CBP"/>
</dbReference>
<evidence type="ECO:0000313" key="14">
    <source>
        <dbReference type="Proteomes" id="UP001314263"/>
    </source>
</evidence>
<evidence type="ECO:0000256" key="8">
    <source>
        <dbReference type="ARBA" id="ARBA00023015"/>
    </source>
</evidence>
<name>A0AAV1I776_9CHLO</name>
<dbReference type="InterPro" id="IPR000197">
    <property type="entry name" value="Znf_TAZ"/>
</dbReference>
<dbReference type="EMBL" id="CAUYUE010000006">
    <property type="protein sequence ID" value="CAK0782101.1"/>
    <property type="molecule type" value="Genomic_DNA"/>
</dbReference>
<dbReference type="PANTHER" id="PTHR13808">
    <property type="entry name" value="CBP/P300-RELATED"/>
    <property type="match status" value="1"/>
</dbReference>
<dbReference type="GO" id="GO:0003713">
    <property type="term" value="F:transcription coactivator activity"/>
    <property type="evidence" value="ECO:0007669"/>
    <property type="project" value="TreeGrafter"/>
</dbReference>
<dbReference type="GO" id="GO:0004402">
    <property type="term" value="F:histone acetyltransferase activity"/>
    <property type="evidence" value="ECO:0007669"/>
    <property type="project" value="InterPro"/>
</dbReference>
<keyword evidence="9" id="KW-0804">Transcription</keyword>
<dbReference type="Gene3D" id="1.20.1020.10">
    <property type="entry name" value="TAZ domain"/>
    <property type="match status" value="1"/>
</dbReference>
<keyword evidence="10" id="KW-0539">Nucleus</keyword>
<evidence type="ECO:0000256" key="7">
    <source>
        <dbReference type="ARBA" id="ARBA00022853"/>
    </source>
</evidence>
<comment type="caution">
    <text evidence="13">The sequence shown here is derived from an EMBL/GenBank/DDBJ whole genome shotgun (WGS) entry which is preliminary data.</text>
</comment>
<dbReference type="InterPro" id="IPR035898">
    <property type="entry name" value="TAZ_dom_sf"/>
</dbReference>
<dbReference type="AlphaFoldDB" id="A0AAV1I776"/>
<gene>
    <name evidence="13" type="ORF">CVIRNUC_005559</name>
</gene>
<dbReference type="GO" id="GO:0045944">
    <property type="term" value="P:positive regulation of transcription by RNA polymerase II"/>
    <property type="evidence" value="ECO:0007669"/>
    <property type="project" value="TreeGrafter"/>
</dbReference>
<evidence type="ECO:0000256" key="6">
    <source>
        <dbReference type="ARBA" id="ARBA00022833"/>
    </source>
</evidence>
<proteinExistence type="predicted"/>
<evidence type="ECO:0000256" key="1">
    <source>
        <dbReference type="ARBA" id="ARBA00004123"/>
    </source>
</evidence>
<evidence type="ECO:0000256" key="10">
    <source>
        <dbReference type="ARBA" id="ARBA00023242"/>
    </source>
</evidence>
<dbReference type="GO" id="GO:0005667">
    <property type="term" value="C:transcription regulator complex"/>
    <property type="evidence" value="ECO:0007669"/>
    <property type="project" value="TreeGrafter"/>
</dbReference>
<evidence type="ECO:0000256" key="4">
    <source>
        <dbReference type="ARBA" id="ARBA00022723"/>
    </source>
</evidence>
<dbReference type="Proteomes" id="UP001314263">
    <property type="component" value="Unassembled WGS sequence"/>
</dbReference>
<evidence type="ECO:0000256" key="9">
    <source>
        <dbReference type="ARBA" id="ARBA00023163"/>
    </source>
</evidence>
<keyword evidence="5" id="KW-0863">Zinc-finger</keyword>
<keyword evidence="3" id="KW-0808">Transferase</keyword>
<dbReference type="GO" id="GO:0031490">
    <property type="term" value="F:chromatin DNA binding"/>
    <property type="evidence" value="ECO:0007669"/>
    <property type="project" value="TreeGrafter"/>
</dbReference>
<comment type="subcellular location">
    <subcellularLocation>
        <location evidence="1">Nucleus</location>
    </subcellularLocation>
</comment>
<dbReference type="SMART" id="SM00551">
    <property type="entry name" value="ZnF_TAZ"/>
    <property type="match status" value="1"/>
</dbReference>
<feature type="domain" description="TAZ-type" evidence="12">
    <location>
        <begin position="14"/>
        <end position="97"/>
    </location>
</feature>
<evidence type="ECO:0000259" key="12">
    <source>
        <dbReference type="PROSITE" id="PS50134"/>
    </source>
</evidence>
<dbReference type="PANTHER" id="PTHR13808:SF1">
    <property type="entry name" value="HISTONE ACETYLTRANSFERASE"/>
    <property type="match status" value="1"/>
</dbReference>
<accession>A0AAV1I776</accession>
<organism evidence="13 14">
    <name type="scientific">Coccomyxa viridis</name>
    <dbReference type="NCBI Taxonomy" id="1274662"/>
    <lineage>
        <taxon>Eukaryota</taxon>
        <taxon>Viridiplantae</taxon>
        <taxon>Chlorophyta</taxon>
        <taxon>core chlorophytes</taxon>
        <taxon>Trebouxiophyceae</taxon>
        <taxon>Trebouxiophyceae incertae sedis</taxon>
        <taxon>Coccomyxaceae</taxon>
        <taxon>Coccomyxa</taxon>
    </lineage>
</organism>
<keyword evidence="4" id="KW-0479">Metal-binding</keyword>
<dbReference type="Pfam" id="PF02135">
    <property type="entry name" value="zf-TAZ"/>
    <property type="match status" value="1"/>
</dbReference>
<evidence type="ECO:0000256" key="3">
    <source>
        <dbReference type="ARBA" id="ARBA00022679"/>
    </source>
</evidence>
<dbReference type="GO" id="GO:0005634">
    <property type="term" value="C:nucleus"/>
    <property type="evidence" value="ECO:0007669"/>
    <property type="project" value="UniProtKB-SubCell"/>
</dbReference>
<protein>
    <recommendedName>
        <fullName evidence="2">histone acetyltransferase</fullName>
        <ecNumber evidence="2">2.3.1.48</ecNumber>
    </recommendedName>
</protein>
<dbReference type="EC" id="2.3.1.48" evidence="2"/>